<dbReference type="Proteomes" id="UP000649753">
    <property type="component" value="Unassembled WGS sequence"/>
</dbReference>
<dbReference type="EMBL" id="JADBEB010000001">
    <property type="protein sequence ID" value="MBE1490521.1"/>
    <property type="molecule type" value="Genomic_DNA"/>
</dbReference>
<protein>
    <submittedName>
        <fullName evidence="2">Uncharacterized protein</fullName>
    </submittedName>
</protein>
<gene>
    <name evidence="2" type="ORF">H4W31_006159</name>
</gene>
<keyword evidence="1" id="KW-0812">Transmembrane</keyword>
<keyword evidence="3" id="KW-1185">Reference proteome</keyword>
<feature type="transmembrane region" description="Helical" evidence="1">
    <location>
        <begin position="49"/>
        <end position="70"/>
    </location>
</feature>
<name>A0A927MCC3_9ACTN</name>
<sequence length="79" mass="8263">MGRVNRPGYLRDVAAPARETLAGALGAAHQLPGRAAADLLRAAHDASTSGLHVAGIVGAVVFAGLAVWFLRVHRRTRRA</sequence>
<evidence type="ECO:0000313" key="2">
    <source>
        <dbReference type="EMBL" id="MBE1490521.1"/>
    </source>
</evidence>
<dbReference type="RefSeq" id="WP_192769795.1">
    <property type="nucleotide sequence ID" value="NZ_JADBEB010000001.1"/>
</dbReference>
<organism evidence="2 3">
    <name type="scientific">Plantactinospora soyae</name>
    <dbReference type="NCBI Taxonomy" id="1544732"/>
    <lineage>
        <taxon>Bacteria</taxon>
        <taxon>Bacillati</taxon>
        <taxon>Actinomycetota</taxon>
        <taxon>Actinomycetes</taxon>
        <taxon>Micromonosporales</taxon>
        <taxon>Micromonosporaceae</taxon>
        <taxon>Plantactinospora</taxon>
    </lineage>
</organism>
<accession>A0A927MCC3</accession>
<dbReference type="AlphaFoldDB" id="A0A927MCC3"/>
<evidence type="ECO:0000313" key="3">
    <source>
        <dbReference type="Proteomes" id="UP000649753"/>
    </source>
</evidence>
<proteinExistence type="predicted"/>
<evidence type="ECO:0000256" key="1">
    <source>
        <dbReference type="SAM" id="Phobius"/>
    </source>
</evidence>
<reference evidence="2" key="1">
    <citation type="submission" date="2020-10" db="EMBL/GenBank/DDBJ databases">
        <title>Sequencing the genomes of 1000 actinobacteria strains.</title>
        <authorList>
            <person name="Klenk H.-P."/>
        </authorList>
    </citation>
    <scope>NUCLEOTIDE SEQUENCE</scope>
    <source>
        <strain evidence="2">DSM 46832</strain>
    </source>
</reference>
<comment type="caution">
    <text evidence="2">The sequence shown here is derived from an EMBL/GenBank/DDBJ whole genome shotgun (WGS) entry which is preliminary data.</text>
</comment>
<keyword evidence="1" id="KW-1133">Transmembrane helix</keyword>
<keyword evidence="1" id="KW-0472">Membrane</keyword>